<feature type="domain" description="tRNA (guanine(10)-N(2))-methyltransferase TRMT11 N-terminal" evidence="4">
    <location>
        <begin position="15"/>
        <end position="176"/>
    </location>
</feature>
<geneLocation type="mitochondrion" evidence="6"/>
<dbReference type="EMBL" id="OVEO01000016">
    <property type="protein sequence ID" value="SPR01105.1"/>
    <property type="molecule type" value="Genomic_DNA"/>
</dbReference>
<dbReference type="PANTHER" id="PTHR13370:SF3">
    <property type="entry name" value="TRNA (GUANINE(10)-N2)-METHYLTRANSFERASE HOMOLOG"/>
    <property type="match status" value="1"/>
</dbReference>
<dbReference type="PROSITE" id="PS00092">
    <property type="entry name" value="N6_MTASE"/>
    <property type="match status" value="1"/>
</dbReference>
<dbReference type="AlphaFoldDB" id="A0A0G4IPJ7"/>
<evidence type="ECO:0000313" key="6">
    <source>
        <dbReference type="EMBL" id="SPR01105.1"/>
    </source>
</evidence>
<reference evidence="6 8" key="2">
    <citation type="submission" date="2018-03" db="EMBL/GenBank/DDBJ databases">
        <authorList>
            <person name="Fogelqvist J."/>
        </authorList>
    </citation>
    <scope>NUCLEOTIDE SEQUENCE [LARGE SCALE GENOMIC DNA]</scope>
</reference>
<dbReference type="SUPFAM" id="SSF53335">
    <property type="entry name" value="S-adenosyl-L-methionine-dependent methyltransferases"/>
    <property type="match status" value="1"/>
</dbReference>
<dbReference type="PANTHER" id="PTHR13370">
    <property type="entry name" value="RNA METHYLASE-RELATED"/>
    <property type="match status" value="1"/>
</dbReference>
<gene>
    <name evidence="5" type="ORF">PBRA_005731</name>
    <name evidence="6" type="ORF">PLBR_LOCUS8320</name>
</gene>
<dbReference type="PRINTS" id="PR00507">
    <property type="entry name" value="N12N6MTFRASE"/>
</dbReference>
<dbReference type="Proteomes" id="UP000290189">
    <property type="component" value="Unassembled WGS sequence"/>
</dbReference>
<name>A0A0G4IPJ7_PLABS</name>
<dbReference type="PIRSF" id="PIRSF017259">
    <property type="entry name" value="tRNA_mtfrase_TRM11"/>
    <property type="match status" value="1"/>
</dbReference>
<feature type="domain" description="Ribosomal RNA large subunit methyltransferase K/L-like methyltransferase" evidence="3">
    <location>
        <begin position="188"/>
        <end position="306"/>
    </location>
</feature>
<dbReference type="InterPro" id="IPR029063">
    <property type="entry name" value="SAM-dependent_MTases_sf"/>
</dbReference>
<evidence type="ECO:0000259" key="3">
    <source>
        <dbReference type="Pfam" id="PF01170"/>
    </source>
</evidence>
<evidence type="ECO:0000313" key="7">
    <source>
        <dbReference type="Proteomes" id="UP000039324"/>
    </source>
</evidence>
<dbReference type="Proteomes" id="UP000039324">
    <property type="component" value="Unassembled WGS sequence"/>
</dbReference>
<keyword evidence="6" id="KW-0496">Mitochondrion</keyword>
<evidence type="ECO:0000313" key="5">
    <source>
        <dbReference type="EMBL" id="CEO97127.1"/>
    </source>
</evidence>
<evidence type="ECO:0000259" key="4">
    <source>
        <dbReference type="Pfam" id="PF25904"/>
    </source>
</evidence>
<protein>
    <submittedName>
        <fullName evidence="5">Uncharacterized protein</fullName>
    </submittedName>
</protein>
<evidence type="ECO:0000256" key="2">
    <source>
        <dbReference type="ARBA" id="ARBA00022679"/>
    </source>
</evidence>
<dbReference type="EMBL" id="CDSF01000078">
    <property type="protein sequence ID" value="CEO97127.1"/>
    <property type="molecule type" value="Genomic_DNA"/>
</dbReference>
<evidence type="ECO:0000256" key="1">
    <source>
        <dbReference type="ARBA" id="ARBA00022603"/>
    </source>
</evidence>
<dbReference type="InterPro" id="IPR000241">
    <property type="entry name" value="RlmKL-like_Mtase"/>
</dbReference>
<dbReference type="GO" id="GO:0005737">
    <property type="term" value="C:cytoplasm"/>
    <property type="evidence" value="ECO:0007669"/>
    <property type="project" value="TreeGrafter"/>
</dbReference>
<organism evidence="5 7">
    <name type="scientific">Plasmodiophora brassicae</name>
    <name type="common">Clubroot disease agent</name>
    <dbReference type="NCBI Taxonomy" id="37360"/>
    <lineage>
        <taxon>Eukaryota</taxon>
        <taxon>Sar</taxon>
        <taxon>Rhizaria</taxon>
        <taxon>Endomyxa</taxon>
        <taxon>Phytomyxea</taxon>
        <taxon>Plasmodiophorida</taxon>
        <taxon>Plasmodiophoridae</taxon>
        <taxon>Plasmodiophora</taxon>
    </lineage>
</organism>
<reference evidence="5 7" key="1">
    <citation type="submission" date="2015-02" db="EMBL/GenBank/DDBJ databases">
        <authorList>
            <person name="Chooi Y.-H."/>
        </authorList>
    </citation>
    <scope>NUCLEOTIDE SEQUENCE [LARGE SCALE GENOMIC DNA]</scope>
    <source>
        <strain evidence="5">E3</strain>
    </source>
</reference>
<dbReference type="STRING" id="37360.A0A0G4IPJ7"/>
<dbReference type="GO" id="GO:0008168">
    <property type="term" value="F:methyltransferase activity"/>
    <property type="evidence" value="ECO:0007669"/>
    <property type="project" value="UniProtKB-KW"/>
</dbReference>
<dbReference type="GO" id="GO:0003676">
    <property type="term" value="F:nucleic acid binding"/>
    <property type="evidence" value="ECO:0007669"/>
    <property type="project" value="InterPro"/>
</dbReference>
<dbReference type="InterPro" id="IPR059073">
    <property type="entry name" value="TRMT11_N"/>
</dbReference>
<keyword evidence="1" id="KW-0489">Methyltransferase</keyword>
<dbReference type="Pfam" id="PF25904">
    <property type="entry name" value="Tmrp11_N"/>
    <property type="match status" value="1"/>
</dbReference>
<dbReference type="OMA" id="AFNKWSR"/>
<keyword evidence="7" id="KW-1185">Reference proteome</keyword>
<sequence length="402" mass="45464">MPPYLVWFASSDRKHFGDFRVDELRGHLDYLGLQSDDVPRDLHIDCPYVVVPLPNDEACRVIMERSVLINRIAEVYACGPSVDELLERTAERFKLHPEQCPDASQSFCMRMHSFGVSMKDTDAVSVLSRFMNTLQFQGTVQLKRPDFQYDVLCDYGRPDTSTTRQLKKAFFTRLVAVRGKSMRFSLKTRAYIGPTSTDHQLAQLMAIQVQARPNAFICDPFAGTGSLLVACAYFGAKCVGSDIDWKVVHGKDGVNFRSNFSQYELLCPDIIRSDNSIPAWRHDMRFDGIITDPPYGIRAGARKAGQRREAHRRTVDTRYFESHYAPTQHYDPVDVMRDLLDMAARHLRLGARLVYLLPATADFDPVVDLPSHPSLTCVANSEQLCAGGLCRRLITMVKTSDP</sequence>
<accession>A0A0G4IPJ7</accession>
<dbReference type="GO" id="GO:0043527">
    <property type="term" value="C:tRNA methyltransferase complex"/>
    <property type="evidence" value="ECO:0007669"/>
    <property type="project" value="UniProtKB-ARBA"/>
</dbReference>
<proteinExistence type="predicted"/>
<dbReference type="Gene3D" id="3.40.50.150">
    <property type="entry name" value="Vaccinia Virus protein VP39"/>
    <property type="match status" value="1"/>
</dbReference>
<dbReference type="GO" id="GO:0032259">
    <property type="term" value="P:methylation"/>
    <property type="evidence" value="ECO:0007669"/>
    <property type="project" value="UniProtKB-KW"/>
</dbReference>
<dbReference type="Pfam" id="PF01170">
    <property type="entry name" value="UPF0020"/>
    <property type="match status" value="1"/>
</dbReference>
<dbReference type="OrthoDB" id="333024at2759"/>
<evidence type="ECO:0000313" key="8">
    <source>
        <dbReference type="Proteomes" id="UP000290189"/>
    </source>
</evidence>
<dbReference type="InterPro" id="IPR002052">
    <property type="entry name" value="DNA_methylase_N6_adenine_CS"/>
</dbReference>
<keyword evidence="2" id="KW-0808">Transferase</keyword>